<evidence type="ECO:0000256" key="4">
    <source>
        <dbReference type="ARBA" id="ARBA00022553"/>
    </source>
</evidence>
<proteinExistence type="predicted"/>
<dbReference type="PROSITE" id="PS50110">
    <property type="entry name" value="RESPONSE_REGULATORY"/>
    <property type="match status" value="1"/>
</dbReference>
<evidence type="ECO:0000259" key="11">
    <source>
        <dbReference type="PROSITE" id="PS50110"/>
    </source>
</evidence>
<dbReference type="Gene3D" id="3.40.50.2300">
    <property type="match status" value="1"/>
</dbReference>
<dbReference type="Gene3D" id="3.30.450.20">
    <property type="entry name" value="PAS domain"/>
    <property type="match status" value="2"/>
</dbReference>
<feature type="domain" description="Response regulatory" evidence="11">
    <location>
        <begin position="643"/>
        <end position="758"/>
    </location>
</feature>
<feature type="domain" description="Histidine kinase" evidence="10">
    <location>
        <begin position="361"/>
        <end position="578"/>
    </location>
</feature>
<evidence type="ECO:0000256" key="7">
    <source>
        <dbReference type="ARBA" id="ARBA00023012"/>
    </source>
</evidence>
<dbReference type="FunFam" id="3.30.450.20:FF:000099">
    <property type="entry name" value="Sensory box sensor histidine kinase"/>
    <property type="match status" value="1"/>
</dbReference>
<dbReference type="SUPFAM" id="SSF55785">
    <property type="entry name" value="PYP-like sensor domain (PAS domain)"/>
    <property type="match status" value="1"/>
</dbReference>
<dbReference type="SUPFAM" id="SSF52172">
    <property type="entry name" value="CheY-like"/>
    <property type="match status" value="1"/>
</dbReference>
<feature type="compositionally biased region" description="Low complexity" evidence="9">
    <location>
        <begin position="958"/>
        <end position="973"/>
    </location>
</feature>
<dbReference type="SMART" id="SM00388">
    <property type="entry name" value="HisKA"/>
    <property type="match status" value="1"/>
</dbReference>
<comment type="caution">
    <text evidence="14">The sequence shown here is derived from an EMBL/GenBank/DDBJ whole genome shotgun (WGS) entry which is preliminary data.</text>
</comment>
<keyword evidence="4 8" id="KW-0597">Phosphoprotein</keyword>
<dbReference type="Gene3D" id="3.30.565.10">
    <property type="entry name" value="Histidine kinase-like ATPase, C-terminal domain"/>
    <property type="match status" value="2"/>
</dbReference>
<dbReference type="Pfam" id="PF01590">
    <property type="entry name" value="GAF"/>
    <property type="match status" value="1"/>
</dbReference>
<dbReference type="SMART" id="SM00065">
    <property type="entry name" value="GAF"/>
    <property type="match status" value="3"/>
</dbReference>
<dbReference type="GO" id="GO:0000155">
    <property type="term" value="F:phosphorelay sensor kinase activity"/>
    <property type="evidence" value="ECO:0007669"/>
    <property type="project" value="InterPro"/>
</dbReference>
<dbReference type="InterPro" id="IPR011006">
    <property type="entry name" value="CheY-like_superfamily"/>
</dbReference>
<dbReference type="InterPro" id="IPR001932">
    <property type="entry name" value="PPM-type_phosphatase-like_dom"/>
</dbReference>
<dbReference type="FunFam" id="3.30.565.10:FF:000006">
    <property type="entry name" value="Sensor histidine kinase WalK"/>
    <property type="match status" value="1"/>
</dbReference>
<dbReference type="SUPFAM" id="SSF55874">
    <property type="entry name" value="ATPase domain of HSP90 chaperone/DNA topoisomerase II/histidine kinase"/>
    <property type="match status" value="2"/>
</dbReference>
<keyword evidence="6" id="KW-0418">Kinase</keyword>
<dbReference type="FunFam" id="1.10.287.130:FF:000045">
    <property type="entry name" value="Two-component system sensor histidine kinase/response regulator"/>
    <property type="match status" value="1"/>
</dbReference>
<dbReference type="InterPro" id="IPR036513">
    <property type="entry name" value="STAS_dom_sf"/>
</dbReference>
<keyword evidence="15" id="KW-1185">Reference proteome</keyword>
<dbReference type="InterPro" id="IPR003661">
    <property type="entry name" value="HisK_dim/P_dom"/>
</dbReference>
<dbReference type="CDD" id="cd07043">
    <property type="entry name" value="STAS_anti-anti-sigma_factors"/>
    <property type="match status" value="1"/>
</dbReference>
<dbReference type="InterPro" id="IPR002645">
    <property type="entry name" value="STAS_dom"/>
</dbReference>
<name>A0A2U1E9D8_9PSEU</name>
<dbReference type="Gene3D" id="3.60.40.10">
    <property type="entry name" value="PPM-type phosphatase domain"/>
    <property type="match status" value="1"/>
</dbReference>
<dbReference type="CDD" id="cd00082">
    <property type="entry name" value="HisKA"/>
    <property type="match status" value="1"/>
</dbReference>
<dbReference type="SMART" id="SM00331">
    <property type="entry name" value="PP2C_SIG"/>
    <property type="match status" value="1"/>
</dbReference>
<evidence type="ECO:0000256" key="8">
    <source>
        <dbReference type="PROSITE-ProRule" id="PRU00169"/>
    </source>
</evidence>
<dbReference type="EC" id="2.7.13.3" evidence="3"/>
<dbReference type="EMBL" id="QEKW01000029">
    <property type="protein sequence ID" value="PVY96510.1"/>
    <property type="molecule type" value="Genomic_DNA"/>
</dbReference>
<dbReference type="Gene3D" id="1.10.287.130">
    <property type="match status" value="1"/>
</dbReference>
<dbReference type="InterPro" id="IPR001789">
    <property type="entry name" value="Sig_transdc_resp-reg_receiver"/>
</dbReference>
<evidence type="ECO:0000313" key="14">
    <source>
        <dbReference type="EMBL" id="PVY96510.1"/>
    </source>
</evidence>
<dbReference type="GO" id="GO:0005886">
    <property type="term" value="C:plasma membrane"/>
    <property type="evidence" value="ECO:0007669"/>
    <property type="project" value="UniProtKB-SubCell"/>
</dbReference>
<dbReference type="RefSeq" id="WP_116711316.1">
    <property type="nucleotide sequence ID" value="NZ_QEKW01000029.1"/>
</dbReference>
<dbReference type="PANTHER" id="PTHR43547:SF2">
    <property type="entry name" value="HYBRID SIGNAL TRANSDUCTION HISTIDINE KINASE C"/>
    <property type="match status" value="1"/>
</dbReference>
<dbReference type="InterPro" id="IPR003594">
    <property type="entry name" value="HATPase_dom"/>
</dbReference>
<dbReference type="Pfam" id="PF13466">
    <property type="entry name" value="STAS_2"/>
    <property type="match status" value="1"/>
</dbReference>
<dbReference type="CDD" id="cd16922">
    <property type="entry name" value="HATPase_EvgS-ArcB-TorS-like"/>
    <property type="match status" value="1"/>
</dbReference>
<evidence type="ECO:0000313" key="15">
    <source>
        <dbReference type="Proteomes" id="UP000245639"/>
    </source>
</evidence>
<dbReference type="PANTHER" id="PTHR43547">
    <property type="entry name" value="TWO-COMPONENT HISTIDINE KINASE"/>
    <property type="match status" value="1"/>
</dbReference>
<feature type="modified residue" description="4-aspartylphosphate" evidence="8">
    <location>
        <position position="691"/>
    </location>
</feature>
<dbReference type="SUPFAM" id="SSF47384">
    <property type="entry name" value="Homodimeric domain of signal transducing histidine kinase"/>
    <property type="match status" value="1"/>
</dbReference>
<dbReference type="InterPro" id="IPR004358">
    <property type="entry name" value="Sig_transdc_His_kin-like_C"/>
</dbReference>
<dbReference type="InterPro" id="IPR035965">
    <property type="entry name" value="PAS-like_dom_sf"/>
</dbReference>
<sequence length="1735" mass="183061">MRAESAADEGALFAGGGRVGADMAEVDWAATPLGPPGTWPTPLRTTVRTLLTSRFAMWMAWGPELTVFYNDAYWRDTLQSKHPWALGKSIRVIWSEIWPDIEPRIASVLDTGVATWDEDLLLFLERSGYPEETYHTFSYSPLADDEGAVRGLLCVVTESTDRVVGDRRMATLRDLATAVGTARSQADVLGAVEHVLAANDRDVPFGLVYLFDEETGTARLAAGAGAVRGSATAPEVIEPGAGPWPLDRATGTTVVDDLASRCGPDVPSGAWDRPPARAVLVPLPAAPGQGTEGGPGSSTAGVLVVGANPHRPLDERMASFLELVGGQVAAGLARAGSYEAERRRAEALAELDRAKTDFFSNVSHEFRTPLTLIMGPVEDLRAADEVDPERWRAELEVVHRNGQRLGRLVNSLLDFSRLQAGRHEAHFVPIDLATATAELAGVFRSAMERAGLEYVVDCPPLPRRVLVDRDAWEKVVLNLLSNALKFTVEGRVTVRLEAAADAAVLHVTDTGVGIPADELPRLFERFHRVAGGRARSGEGSGIGLALVRELVALHGGEVSAESETGAGTTMTVRVPFGRAHLPADQVTEDPDDTADVPPPPSAEAESFVSEALRWLPDAEQSADAPPAAPADGARSATGAAGGRVLVADDNADMRAYLQRLLAPQHEVRLAADGEEALQAALADPPEIVVSDVMMPRRDGLSMLAALRDDERTSRIPVLLLSARAGQEAAVEGLAARADDYLVKPFTAPELRARVDAHLQLGRARRRAEDRFTAMADLAPAMIWVADPDGGRTFHNAGWRRFTGRDEGEERGDGWQDGLHPDDRDRYHEVTAAAMAAGEGWEIEFRLRRGDGAHHRVVEHAVPLPGEEGVSGWVGSCVDVNARALEADRHRLLARVGAELDGEPEMVDRLERLVHVLVDVGLAEHATVRSVGEDGRPAWGCVAVPSWDAGPGAGPGTPPANSSSATRRTAAAPADSVTREEREAITTRAPVTAGATLSLPLLARDRAVAVLTLQRHAEAPTWDDDDRGLVEEVADRAALALDNALLLAEERATADRLALLQRATTELSAAATPTQVAEVAVEHLQALFGSTSRVAVFEYEPESGNLALLVARNAEAPFLDPTRETPSLVGAAVDGGEPLWLLGDHAASLGGGGGEGADGRAGSRLDPAIVARLRESDVRGAMALPLVAAGIPVGAIKVGLVDRARISRTERNTLMALAEPCAMALDRARLYRAEHQIADTLQRSLLPQALPTVDRLGLAVRYIPGATGTQAGGDWYDVVALDGDRVAVAVGDVVGQGTAAAAVMGQLRTALSGYLLAGHGPAEALGLLDGLTARIPGARASTAMCLILDLRSGALRWARAGHLPALLVAPASDGDGPAVRYLDDPAGHGPLLGLPPDRRGHGEAVATLEPGAALVLYTDGLVERRGESLDDGLARLAEAAQRHRDAGPEPLASALLADLGGRSDDVALVVARLLPPPLEMHLPAQPESLSLLRRRVARWARVAALPAVALDDLQLALGESATNAVEHAYQDVEPGVVDVRLARCADGTIEVSVRDHGAWRPVPADPGYRGRGLTLVRELTRETEVTPAADGGTRVRFLFDPDGAGGPDAPETPDDTDTEPDAASGTDPADDTAPPPAGSPATVTVQDDAAGRRIVLRGDLDLAAASSAREPVLDAVDVGDHVVLDLRAVGHLASAGVGLVLEALQRTRGRGARAGVRTRPGSPAARVVALAMPEEA</sequence>
<feature type="domain" description="STAS" evidence="13">
    <location>
        <begin position="1653"/>
        <end position="1712"/>
    </location>
</feature>
<feature type="domain" description="PAS" evidence="12">
    <location>
        <begin position="767"/>
        <end position="837"/>
    </location>
</feature>
<dbReference type="SMART" id="SM00448">
    <property type="entry name" value="REC"/>
    <property type="match status" value="1"/>
</dbReference>
<evidence type="ECO:0000256" key="9">
    <source>
        <dbReference type="SAM" id="MobiDB-lite"/>
    </source>
</evidence>
<feature type="region of interest" description="Disordered" evidence="9">
    <location>
        <begin position="1584"/>
        <end position="1645"/>
    </location>
</feature>
<feature type="compositionally biased region" description="Acidic residues" evidence="9">
    <location>
        <begin position="1610"/>
        <end position="1619"/>
    </location>
</feature>
<evidence type="ECO:0000256" key="2">
    <source>
        <dbReference type="ARBA" id="ARBA00004236"/>
    </source>
</evidence>
<dbReference type="InterPro" id="IPR000014">
    <property type="entry name" value="PAS"/>
</dbReference>
<dbReference type="SUPFAM" id="SSF52091">
    <property type="entry name" value="SpoIIaa-like"/>
    <property type="match status" value="1"/>
</dbReference>
<dbReference type="PROSITE" id="PS50112">
    <property type="entry name" value="PAS"/>
    <property type="match status" value="1"/>
</dbReference>
<dbReference type="NCBIfam" id="TIGR00229">
    <property type="entry name" value="sensory_box"/>
    <property type="match status" value="1"/>
</dbReference>
<organism evidence="14 15">
    <name type="scientific">Actinomycetospora cinnamomea</name>
    <dbReference type="NCBI Taxonomy" id="663609"/>
    <lineage>
        <taxon>Bacteria</taxon>
        <taxon>Bacillati</taxon>
        <taxon>Actinomycetota</taxon>
        <taxon>Actinomycetes</taxon>
        <taxon>Pseudonocardiales</taxon>
        <taxon>Pseudonocardiaceae</taxon>
        <taxon>Actinomycetospora</taxon>
    </lineage>
</organism>
<dbReference type="InterPro" id="IPR005467">
    <property type="entry name" value="His_kinase_dom"/>
</dbReference>
<dbReference type="SMART" id="SM00091">
    <property type="entry name" value="PAS"/>
    <property type="match status" value="1"/>
</dbReference>
<dbReference type="Gene3D" id="3.30.450.40">
    <property type="match status" value="3"/>
</dbReference>
<dbReference type="InterPro" id="IPR058548">
    <property type="entry name" value="MlaB-like_STAS"/>
</dbReference>
<evidence type="ECO:0000256" key="5">
    <source>
        <dbReference type="ARBA" id="ARBA00022679"/>
    </source>
</evidence>
<evidence type="ECO:0000259" key="13">
    <source>
        <dbReference type="PROSITE" id="PS50801"/>
    </source>
</evidence>
<dbReference type="InterPro" id="IPR029016">
    <property type="entry name" value="GAF-like_dom_sf"/>
</dbReference>
<gene>
    <name evidence="14" type="ORF">C8D89_1295</name>
</gene>
<dbReference type="Pfam" id="PF08447">
    <property type="entry name" value="PAS_3"/>
    <property type="match status" value="1"/>
</dbReference>
<dbReference type="Pfam" id="PF13581">
    <property type="entry name" value="HATPase_c_2"/>
    <property type="match status" value="1"/>
</dbReference>
<dbReference type="OrthoDB" id="163538at2"/>
<comment type="subcellular location">
    <subcellularLocation>
        <location evidence="2">Cell membrane</location>
    </subcellularLocation>
</comment>
<keyword evidence="7" id="KW-0902">Two-component regulatory system</keyword>
<dbReference type="InterPro" id="IPR036097">
    <property type="entry name" value="HisK_dim/P_sf"/>
</dbReference>
<accession>A0A2U1E9D8</accession>
<reference evidence="14 15" key="1">
    <citation type="submission" date="2018-04" db="EMBL/GenBank/DDBJ databases">
        <title>Genomic Encyclopedia of Type Strains, Phase IV (KMG-IV): sequencing the most valuable type-strain genomes for metagenomic binning, comparative biology and taxonomic classification.</title>
        <authorList>
            <person name="Goeker M."/>
        </authorList>
    </citation>
    <scope>NUCLEOTIDE SEQUENCE [LARGE SCALE GENOMIC DNA]</scope>
    <source>
        <strain evidence="14 15">DSM 45771</strain>
    </source>
</reference>
<feature type="region of interest" description="Disordered" evidence="9">
    <location>
        <begin position="582"/>
        <end position="607"/>
    </location>
</feature>
<dbReference type="SUPFAM" id="SSF55781">
    <property type="entry name" value="GAF domain-like"/>
    <property type="match status" value="3"/>
</dbReference>
<dbReference type="InterPro" id="IPR036457">
    <property type="entry name" value="PPM-type-like_dom_sf"/>
</dbReference>
<dbReference type="Pfam" id="PF00512">
    <property type="entry name" value="HisKA"/>
    <property type="match status" value="1"/>
</dbReference>
<evidence type="ECO:0000256" key="3">
    <source>
        <dbReference type="ARBA" id="ARBA00012438"/>
    </source>
</evidence>
<dbReference type="PROSITE" id="PS50109">
    <property type="entry name" value="HIS_KIN"/>
    <property type="match status" value="1"/>
</dbReference>
<dbReference type="CDD" id="cd00130">
    <property type="entry name" value="PAS"/>
    <property type="match status" value="1"/>
</dbReference>
<dbReference type="InterPro" id="IPR036890">
    <property type="entry name" value="HATPase_C_sf"/>
</dbReference>
<dbReference type="CDD" id="cd17574">
    <property type="entry name" value="REC_OmpR"/>
    <property type="match status" value="1"/>
</dbReference>
<dbReference type="Gene3D" id="3.30.750.24">
    <property type="entry name" value="STAS domain"/>
    <property type="match status" value="1"/>
</dbReference>
<comment type="catalytic activity">
    <reaction evidence="1">
        <text>ATP + protein L-histidine = ADP + protein N-phospho-L-histidine.</text>
        <dbReference type="EC" id="2.7.13.3"/>
    </reaction>
</comment>
<dbReference type="PRINTS" id="PR00344">
    <property type="entry name" value="BCTRLSENSOR"/>
</dbReference>
<dbReference type="PROSITE" id="PS50801">
    <property type="entry name" value="STAS"/>
    <property type="match status" value="1"/>
</dbReference>
<evidence type="ECO:0000259" key="12">
    <source>
        <dbReference type="PROSITE" id="PS50112"/>
    </source>
</evidence>
<dbReference type="SUPFAM" id="SSF81606">
    <property type="entry name" value="PP2C-like"/>
    <property type="match status" value="1"/>
</dbReference>
<protein>
    <recommendedName>
        <fullName evidence="3">histidine kinase</fullName>
        <ecNumber evidence="3">2.7.13.3</ecNumber>
    </recommendedName>
</protein>
<dbReference type="Pfam" id="PF00072">
    <property type="entry name" value="Response_reg"/>
    <property type="match status" value="1"/>
</dbReference>
<dbReference type="Pfam" id="PF02518">
    <property type="entry name" value="HATPase_c"/>
    <property type="match status" value="1"/>
</dbReference>
<dbReference type="CDD" id="cd16936">
    <property type="entry name" value="HATPase_RsbW-like"/>
    <property type="match status" value="1"/>
</dbReference>
<keyword evidence="5" id="KW-0808">Transferase</keyword>
<dbReference type="Pfam" id="PF07228">
    <property type="entry name" value="SpoIIE"/>
    <property type="match status" value="1"/>
</dbReference>
<dbReference type="Proteomes" id="UP000245639">
    <property type="component" value="Unassembled WGS sequence"/>
</dbReference>
<dbReference type="InterPro" id="IPR003018">
    <property type="entry name" value="GAF"/>
</dbReference>
<feature type="region of interest" description="Disordered" evidence="9">
    <location>
        <begin position="948"/>
        <end position="983"/>
    </location>
</feature>
<dbReference type="InterPro" id="IPR013655">
    <property type="entry name" value="PAS_fold_3"/>
</dbReference>
<evidence type="ECO:0000256" key="1">
    <source>
        <dbReference type="ARBA" id="ARBA00000085"/>
    </source>
</evidence>
<dbReference type="SMART" id="SM00387">
    <property type="entry name" value="HATPase_c"/>
    <property type="match status" value="2"/>
</dbReference>
<evidence type="ECO:0000256" key="6">
    <source>
        <dbReference type="ARBA" id="ARBA00022777"/>
    </source>
</evidence>
<evidence type="ECO:0000259" key="10">
    <source>
        <dbReference type="PROSITE" id="PS50109"/>
    </source>
</evidence>